<dbReference type="Gene3D" id="3.30.390.10">
    <property type="entry name" value="Enolase-like, N-terminal domain"/>
    <property type="match status" value="1"/>
</dbReference>
<dbReference type="InterPro" id="IPR013341">
    <property type="entry name" value="Mandelate_racemase_N_dom"/>
</dbReference>
<dbReference type="PROSITE" id="PS00909">
    <property type="entry name" value="MR_MLE_2"/>
    <property type="match status" value="1"/>
</dbReference>
<dbReference type="AlphaFoldDB" id="A0A947D8A6"/>
<dbReference type="SFLD" id="SFLDS00001">
    <property type="entry name" value="Enolase"/>
    <property type="match status" value="1"/>
</dbReference>
<dbReference type="SUPFAM" id="SSF54826">
    <property type="entry name" value="Enolase N-terminal domain-like"/>
    <property type="match status" value="1"/>
</dbReference>
<keyword evidence="6" id="KW-1185">Reference proteome</keyword>
<dbReference type="Proteomes" id="UP000766595">
    <property type="component" value="Unassembled WGS sequence"/>
</dbReference>
<evidence type="ECO:0000259" key="4">
    <source>
        <dbReference type="SMART" id="SM00922"/>
    </source>
</evidence>
<dbReference type="InterPro" id="IPR029017">
    <property type="entry name" value="Enolase-like_N"/>
</dbReference>
<dbReference type="RefSeq" id="WP_261968481.1">
    <property type="nucleotide sequence ID" value="NZ_JAHHZF010000004.1"/>
</dbReference>
<dbReference type="Pfam" id="PF13378">
    <property type="entry name" value="MR_MLE_C"/>
    <property type="match status" value="1"/>
</dbReference>
<sequence>MIYADTIRALDVRFVRWPLKMKRRHGVGDVEKVLPGVVLRLEAEDGSVGWGEAAPWAVFSGTAEANAAAIDVYLRPLLIGRRASEVARIMDEAAHAIVGHGEAKAAVEMALYDLWGRIAGVPVAALLGGVFRDRIPLSVSIANPDFEADLLFLEERLADGVRLFKVKTGFLTHREDLVRLEALKTRLPDDAEIRIDYNQGLEPYGAVAKLRDMERFAPGFIEQPVKRDQRDAMGDLARAIDTPILADESVFSPAEAIDLVSRRYADAVSIKLMKAGGFTAARTIAAIAGAAGMPAYGGTMYEAGIALAAGIHLVAATPNICLGAEFYTSRYVLGVEILREPIRLDDGASHLPAGSGFGIEVDEEALASVTVDRRT</sequence>
<feature type="domain" description="Mandelate racemase/muconate lactonizing enzyme C-terminal" evidence="4">
    <location>
        <begin position="147"/>
        <end position="243"/>
    </location>
</feature>
<dbReference type="Gene3D" id="3.20.20.120">
    <property type="entry name" value="Enolase-like C-terminal domain"/>
    <property type="match status" value="1"/>
</dbReference>
<dbReference type="SFLD" id="SFLDG00180">
    <property type="entry name" value="muconate_cycloisomerase"/>
    <property type="match status" value="1"/>
</dbReference>
<dbReference type="InterPro" id="IPR036849">
    <property type="entry name" value="Enolase-like_C_sf"/>
</dbReference>
<evidence type="ECO:0000256" key="2">
    <source>
        <dbReference type="ARBA" id="ARBA00022723"/>
    </source>
</evidence>
<keyword evidence="3" id="KW-0413">Isomerase</keyword>
<dbReference type="GO" id="GO:0009063">
    <property type="term" value="P:amino acid catabolic process"/>
    <property type="evidence" value="ECO:0007669"/>
    <property type="project" value="InterPro"/>
</dbReference>
<dbReference type="GO" id="GO:0016854">
    <property type="term" value="F:racemase and epimerase activity"/>
    <property type="evidence" value="ECO:0007669"/>
    <property type="project" value="UniProtKB-ARBA"/>
</dbReference>
<organism evidence="5 6">
    <name type="scientific">Prosthecodimorpha staleyi</name>
    <dbReference type="NCBI Taxonomy" id="2840188"/>
    <lineage>
        <taxon>Bacteria</taxon>
        <taxon>Pseudomonadati</taxon>
        <taxon>Pseudomonadota</taxon>
        <taxon>Alphaproteobacteria</taxon>
        <taxon>Hyphomicrobiales</taxon>
        <taxon>Ancalomicrobiaceae</taxon>
        <taxon>Prosthecodimorpha</taxon>
    </lineage>
</organism>
<comment type="similarity">
    <text evidence="1">Belongs to the mandelate racemase/muconate lactonizing enzyme family.</text>
</comment>
<dbReference type="EMBL" id="JAHHZF010000004">
    <property type="protein sequence ID" value="MBT9289882.1"/>
    <property type="molecule type" value="Genomic_DNA"/>
</dbReference>
<protein>
    <submittedName>
        <fullName evidence="5">Cycloisomerase</fullName>
    </submittedName>
</protein>
<dbReference type="SMART" id="SM00922">
    <property type="entry name" value="MR_MLE"/>
    <property type="match status" value="1"/>
</dbReference>
<dbReference type="GO" id="GO:0000287">
    <property type="term" value="F:magnesium ion binding"/>
    <property type="evidence" value="ECO:0007669"/>
    <property type="project" value="UniProtKB-ARBA"/>
</dbReference>
<dbReference type="GO" id="GO:0006518">
    <property type="term" value="P:peptide metabolic process"/>
    <property type="evidence" value="ECO:0007669"/>
    <property type="project" value="UniProtKB-ARBA"/>
</dbReference>
<evidence type="ECO:0000256" key="1">
    <source>
        <dbReference type="ARBA" id="ARBA00008031"/>
    </source>
</evidence>
<evidence type="ECO:0000313" key="6">
    <source>
        <dbReference type="Proteomes" id="UP000766595"/>
    </source>
</evidence>
<dbReference type="PANTHER" id="PTHR48073:SF2">
    <property type="entry name" value="O-SUCCINYLBENZOATE SYNTHASE"/>
    <property type="match status" value="1"/>
</dbReference>
<dbReference type="InterPro" id="IPR013342">
    <property type="entry name" value="Mandelate_racemase_C"/>
</dbReference>
<proteinExistence type="inferred from homology"/>
<dbReference type="PANTHER" id="PTHR48073">
    <property type="entry name" value="O-SUCCINYLBENZOATE SYNTHASE-RELATED"/>
    <property type="match status" value="1"/>
</dbReference>
<gene>
    <name evidence="5" type="ORF">KL771_10465</name>
</gene>
<evidence type="ECO:0000313" key="5">
    <source>
        <dbReference type="EMBL" id="MBT9289882.1"/>
    </source>
</evidence>
<accession>A0A947D8A6</accession>
<reference evidence="5 6" key="1">
    <citation type="submission" date="2021-06" db="EMBL/GenBank/DDBJ databases">
        <authorList>
            <person name="Grouzdev D.S."/>
            <person name="Koziaeva V."/>
        </authorList>
    </citation>
    <scope>NUCLEOTIDE SEQUENCE [LARGE SCALE GENOMIC DNA]</scope>
    <source>
        <strain evidence="5 6">22</strain>
    </source>
</reference>
<dbReference type="InterPro" id="IPR029065">
    <property type="entry name" value="Enolase_C-like"/>
</dbReference>
<dbReference type="Pfam" id="PF02746">
    <property type="entry name" value="MR_MLE_N"/>
    <property type="match status" value="1"/>
</dbReference>
<name>A0A947D8A6_9HYPH</name>
<keyword evidence="2" id="KW-0479">Metal-binding</keyword>
<comment type="caution">
    <text evidence="5">The sequence shown here is derived from an EMBL/GenBank/DDBJ whole genome shotgun (WGS) entry which is preliminary data.</text>
</comment>
<dbReference type="InterPro" id="IPR018110">
    <property type="entry name" value="Mandel_Rmase/mucon_lact_enz_CS"/>
</dbReference>
<evidence type="ECO:0000256" key="3">
    <source>
        <dbReference type="ARBA" id="ARBA00023235"/>
    </source>
</evidence>
<dbReference type="SUPFAM" id="SSF51604">
    <property type="entry name" value="Enolase C-terminal domain-like"/>
    <property type="match status" value="1"/>
</dbReference>
<dbReference type="PROSITE" id="PS00908">
    <property type="entry name" value="MR_MLE_1"/>
    <property type="match status" value="1"/>
</dbReference>